<dbReference type="PANTHER" id="PTHR30069">
    <property type="entry name" value="TONB-DEPENDENT OUTER MEMBRANE RECEPTOR"/>
    <property type="match status" value="1"/>
</dbReference>
<reference evidence="14 15" key="1">
    <citation type="journal article" date="2015" name="Int. J. Syst. Evol. Microbiol.">
        <title>Erythrobacter atlanticus sp. nov., a bacterium from ocean sediment able to degrade polycyclic aromatic hydrocarbons.</title>
        <authorList>
            <person name="Zhuang L."/>
            <person name="Liu Y."/>
            <person name="Wang L."/>
            <person name="Wang W."/>
            <person name="Shao Z."/>
        </authorList>
    </citation>
    <scope>NUCLEOTIDE SEQUENCE [LARGE SCALE GENOMIC DNA]</scope>
    <source>
        <strain evidence="15">s21-N3</strain>
    </source>
</reference>
<dbReference type="CDD" id="cd01347">
    <property type="entry name" value="ligand_gated_channel"/>
    <property type="match status" value="1"/>
</dbReference>
<comment type="similarity">
    <text evidence="8 9">Belongs to the TonB-dependent receptor family.</text>
</comment>
<comment type="subcellular location">
    <subcellularLocation>
        <location evidence="1 8">Cell outer membrane</location>
        <topology evidence="1 8">Multi-pass membrane protein</topology>
    </subcellularLocation>
</comment>
<proteinExistence type="inferred from homology"/>
<dbReference type="InterPro" id="IPR037066">
    <property type="entry name" value="Plug_dom_sf"/>
</dbReference>
<dbReference type="InterPro" id="IPR036942">
    <property type="entry name" value="Beta-barrel_TonB_sf"/>
</dbReference>
<accession>A0A0H4V9M1</accession>
<sequence>MKIAAIALLASAAMPISAYAQTSSTQPDSEDGEGESVTEEGRSEPALDDLHSVIVVTAAGMDRLDMIAGTSVITGMELQRESNGQVGEVLASLPGVTASGFAPGASRPVLRGFGGERVRVLTDGIGSLDASGASADHAVVADPLIADRIEVLRGPAVLLYGSQAIGGAVNVITKRIPPRIPDEPIHIDALAGFDSASNLREGGISLDAPIGRYFAVHFDGSYRNTDDIEIPGFAASPSLRADLLADATEEEEEGHLDEAEELREAADIRDVLPNSYTETYSLGTGIALHSGSSNLGVSFDYFDTSYGVPGLPGGGHAHHHEDDDHDDDVEEEGEVPVSIGMKRYRVDLRGTLDLGTGFFDEVQTRWGWSDYTHTEFEGDEIGTVFDVQGVEGRVELVQSRRSFAGGMLSGALGAQYSHVDFEATGEEAFIPPNVTETFSLFTLQELDFDRFELELGGRFETTSIEAEVMGQDRSFDTFSAAAGASYALIGNFRAGLNLSRTQRAPSAQELFASGPHIATQQFELGDPDLNVESSWGSEAYLRGEIGEVKINASIYRNWFDDFIYLSATGDEEDGLPVYAFRQQDADQWGVEGQITFPVWEGDDFSLLGDLRGDYTRAELSDDNAVPRIPPLSLSGALEARWAHFDLRGEVEWHDDHTFTAPSETATDGFTFVNMSLAWHPFEGDDNLTFMAQVDNVFDTEGRRASSFTKDFVPLAGRNFRLSARASF</sequence>
<evidence type="ECO:0000256" key="9">
    <source>
        <dbReference type="RuleBase" id="RU003357"/>
    </source>
</evidence>
<feature type="compositionally biased region" description="Acidic residues" evidence="10">
    <location>
        <begin position="28"/>
        <end position="38"/>
    </location>
</feature>
<dbReference type="STRING" id="1648404.CP97_03480"/>
<keyword evidence="4 8" id="KW-0812">Transmembrane</keyword>
<evidence type="ECO:0000313" key="14">
    <source>
        <dbReference type="EMBL" id="AKQ41302.1"/>
    </source>
</evidence>
<evidence type="ECO:0000256" key="8">
    <source>
        <dbReference type="PROSITE-ProRule" id="PRU01360"/>
    </source>
</evidence>
<dbReference type="GO" id="GO:0044718">
    <property type="term" value="P:siderophore transmembrane transport"/>
    <property type="evidence" value="ECO:0007669"/>
    <property type="project" value="TreeGrafter"/>
</dbReference>
<gene>
    <name evidence="14" type="ORF">CP97_03480</name>
</gene>
<evidence type="ECO:0000256" key="5">
    <source>
        <dbReference type="ARBA" id="ARBA00023077"/>
    </source>
</evidence>
<keyword evidence="5 9" id="KW-0798">TonB box</keyword>
<keyword evidence="2 8" id="KW-0813">Transport</keyword>
<evidence type="ECO:0000256" key="10">
    <source>
        <dbReference type="SAM" id="MobiDB-lite"/>
    </source>
</evidence>
<feature type="domain" description="TonB-dependent receptor-like beta-barrel" evidence="12">
    <location>
        <begin position="291"/>
        <end position="696"/>
    </location>
</feature>
<dbReference type="InterPro" id="IPR012910">
    <property type="entry name" value="Plug_dom"/>
</dbReference>
<evidence type="ECO:0000256" key="3">
    <source>
        <dbReference type="ARBA" id="ARBA00022452"/>
    </source>
</evidence>
<keyword evidence="15" id="KW-1185">Reference proteome</keyword>
<dbReference type="EMBL" id="CP011310">
    <property type="protein sequence ID" value="AKQ41302.1"/>
    <property type="molecule type" value="Genomic_DNA"/>
</dbReference>
<feature type="chain" id="PRO_5005210660" evidence="11">
    <location>
        <begin position="21"/>
        <end position="727"/>
    </location>
</feature>
<dbReference type="PROSITE" id="PS52016">
    <property type="entry name" value="TONB_DEPENDENT_REC_3"/>
    <property type="match status" value="1"/>
</dbReference>
<dbReference type="KEGG" id="ery:CP97_03480"/>
<dbReference type="Gene3D" id="2.170.130.10">
    <property type="entry name" value="TonB-dependent receptor, plug domain"/>
    <property type="match status" value="1"/>
</dbReference>
<keyword evidence="3 8" id="KW-1134">Transmembrane beta strand</keyword>
<evidence type="ECO:0000259" key="13">
    <source>
        <dbReference type="Pfam" id="PF07715"/>
    </source>
</evidence>
<feature type="domain" description="TonB-dependent receptor plug" evidence="13">
    <location>
        <begin position="66"/>
        <end position="168"/>
    </location>
</feature>
<feature type="signal peptide" evidence="11">
    <location>
        <begin position="1"/>
        <end position="20"/>
    </location>
</feature>
<dbReference type="OrthoDB" id="9795928at2"/>
<evidence type="ECO:0000256" key="6">
    <source>
        <dbReference type="ARBA" id="ARBA00023136"/>
    </source>
</evidence>
<evidence type="ECO:0000256" key="1">
    <source>
        <dbReference type="ARBA" id="ARBA00004571"/>
    </source>
</evidence>
<evidence type="ECO:0000259" key="12">
    <source>
        <dbReference type="Pfam" id="PF00593"/>
    </source>
</evidence>
<keyword evidence="7 8" id="KW-0998">Cell outer membrane</keyword>
<protein>
    <submittedName>
        <fullName evidence="14">TonB-denpendent receptor</fullName>
    </submittedName>
</protein>
<dbReference type="PATRIC" id="fig|1648404.4.peg.736"/>
<evidence type="ECO:0000313" key="15">
    <source>
        <dbReference type="Proteomes" id="UP000059113"/>
    </source>
</evidence>
<dbReference type="RefSeq" id="WP_048884804.1">
    <property type="nucleotide sequence ID" value="NZ_CP011310.1"/>
</dbReference>
<dbReference type="GO" id="GO:0009279">
    <property type="term" value="C:cell outer membrane"/>
    <property type="evidence" value="ECO:0007669"/>
    <property type="project" value="UniProtKB-SubCell"/>
</dbReference>
<keyword evidence="6 8" id="KW-0472">Membrane</keyword>
<dbReference type="GO" id="GO:0015344">
    <property type="term" value="F:siderophore uptake transmembrane transporter activity"/>
    <property type="evidence" value="ECO:0007669"/>
    <property type="project" value="TreeGrafter"/>
</dbReference>
<evidence type="ECO:0000256" key="2">
    <source>
        <dbReference type="ARBA" id="ARBA00022448"/>
    </source>
</evidence>
<dbReference type="PANTHER" id="PTHR30069:SF40">
    <property type="entry name" value="TONB-DEPENDENT RECEPTOR NMB0964-RELATED"/>
    <property type="match status" value="1"/>
</dbReference>
<dbReference type="InterPro" id="IPR039426">
    <property type="entry name" value="TonB-dep_rcpt-like"/>
</dbReference>
<dbReference type="Pfam" id="PF00593">
    <property type="entry name" value="TonB_dep_Rec_b-barrel"/>
    <property type="match status" value="1"/>
</dbReference>
<dbReference type="SUPFAM" id="SSF56935">
    <property type="entry name" value="Porins"/>
    <property type="match status" value="1"/>
</dbReference>
<dbReference type="Gene3D" id="2.40.170.20">
    <property type="entry name" value="TonB-dependent receptor, beta-barrel domain"/>
    <property type="match status" value="1"/>
</dbReference>
<evidence type="ECO:0000256" key="4">
    <source>
        <dbReference type="ARBA" id="ARBA00022692"/>
    </source>
</evidence>
<dbReference type="Pfam" id="PF07715">
    <property type="entry name" value="Plug"/>
    <property type="match status" value="1"/>
</dbReference>
<reference evidence="15" key="2">
    <citation type="submission" date="2015-04" db="EMBL/GenBank/DDBJ databases">
        <title>The complete genome sequence of Erythrobacter sp. s21-N3.</title>
        <authorList>
            <person name="Zhuang L."/>
            <person name="Liu Y."/>
            <person name="Shao Z."/>
        </authorList>
    </citation>
    <scope>NUCLEOTIDE SEQUENCE [LARGE SCALE GENOMIC DNA]</scope>
    <source>
        <strain evidence="15">s21-N3</strain>
    </source>
</reference>
<evidence type="ECO:0000256" key="7">
    <source>
        <dbReference type="ARBA" id="ARBA00023237"/>
    </source>
</evidence>
<feature type="region of interest" description="Disordered" evidence="10">
    <location>
        <begin position="20"/>
        <end position="44"/>
    </location>
</feature>
<keyword evidence="14" id="KW-0675">Receptor</keyword>
<dbReference type="AlphaFoldDB" id="A0A0H4V9M1"/>
<evidence type="ECO:0000256" key="11">
    <source>
        <dbReference type="SAM" id="SignalP"/>
    </source>
</evidence>
<name>A0A0H4V9M1_9SPHN</name>
<organism evidence="14 15">
    <name type="scientific">Aurantiacibacter atlanticus</name>
    <dbReference type="NCBI Taxonomy" id="1648404"/>
    <lineage>
        <taxon>Bacteria</taxon>
        <taxon>Pseudomonadati</taxon>
        <taxon>Pseudomonadota</taxon>
        <taxon>Alphaproteobacteria</taxon>
        <taxon>Sphingomonadales</taxon>
        <taxon>Erythrobacteraceae</taxon>
        <taxon>Aurantiacibacter</taxon>
    </lineage>
</organism>
<dbReference type="Proteomes" id="UP000059113">
    <property type="component" value="Chromosome"/>
</dbReference>
<keyword evidence="11" id="KW-0732">Signal</keyword>
<dbReference type="InterPro" id="IPR000531">
    <property type="entry name" value="Beta-barrel_TonB"/>
</dbReference>